<sequence>MKKAYYVLFLVLFCTYAAAQEEKVLINGHHFKFVQTVVNDTLQADFIEIYKSNKKIITHTHSHFDGDCSSENIELGTYQIKENTIFFYTYWASGDRMNKNIYPYGFRKQTYKVANNGKVTLRSSIIYVKDYVDAYAEHKGMQFLDTVTNSANDQKLLNDYVSKVEEMYSSKFVFGKQKETLEKEVRTLLKNEIKENTGYWKEVYGDNCNK</sequence>
<feature type="signal peptide" evidence="1">
    <location>
        <begin position="1"/>
        <end position="19"/>
    </location>
</feature>
<dbReference type="Proteomes" id="UP000623301">
    <property type="component" value="Unassembled WGS sequence"/>
</dbReference>
<dbReference type="EMBL" id="JAEHFJ010000009">
    <property type="protein sequence ID" value="MBJ2175859.1"/>
    <property type="molecule type" value="Genomic_DNA"/>
</dbReference>
<keyword evidence="3" id="KW-1185">Reference proteome</keyword>
<dbReference type="RefSeq" id="WP_198842506.1">
    <property type="nucleotide sequence ID" value="NZ_JAEHFJ010000009.1"/>
</dbReference>
<accession>A0ABS0WV49</accession>
<feature type="chain" id="PRO_5046227078" description="DUF4468 domain-containing protein" evidence="1">
    <location>
        <begin position="20"/>
        <end position="210"/>
    </location>
</feature>
<protein>
    <recommendedName>
        <fullName evidence="4">DUF4468 domain-containing protein</fullName>
    </recommendedName>
</protein>
<evidence type="ECO:0000313" key="3">
    <source>
        <dbReference type="Proteomes" id="UP000623301"/>
    </source>
</evidence>
<reference evidence="2 3" key="1">
    <citation type="submission" date="2020-12" db="EMBL/GenBank/DDBJ databases">
        <title>Aureibaculum luteum sp. nov. and Aureibaculum flavum sp. nov., novel members of the family Flavobacteriaceae isolated from Antarctic intertidal sediments.</title>
        <authorList>
            <person name="He X."/>
            <person name="Zhang X."/>
        </authorList>
    </citation>
    <scope>NUCLEOTIDE SEQUENCE [LARGE SCALE GENOMIC DNA]</scope>
    <source>
        <strain evidence="2 3">A20</strain>
    </source>
</reference>
<name>A0ABS0WV49_9FLAO</name>
<evidence type="ECO:0000256" key="1">
    <source>
        <dbReference type="SAM" id="SignalP"/>
    </source>
</evidence>
<organism evidence="2 3">
    <name type="scientific">Aureibaculum flavum</name>
    <dbReference type="NCBI Taxonomy" id="2795986"/>
    <lineage>
        <taxon>Bacteria</taxon>
        <taxon>Pseudomonadati</taxon>
        <taxon>Bacteroidota</taxon>
        <taxon>Flavobacteriia</taxon>
        <taxon>Flavobacteriales</taxon>
        <taxon>Flavobacteriaceae</taxon>
        <taxon>Aureibaculum</taxon>
    </lineage>
</organism>
<keyword evidence="1" id="KW-0732">Signal</keyword>
<comment type="caution">
    <text evidence="2">The sequence shown here is derived from an EMBL/GenBank/DDBJ whole genome shotgun (WGS) entry which is preliminary data.</text>
</comment>
<proteinExistence type="predicted"/>
<evidence type="ECO:0008006" key="4">
    <source>
        <dbReference type="Google" id="ProtNLM"/>
    </source>
</evidence>
<evidence type="ECO:0000313" key="2">
    <source>
        <dbReference type="EMBL" id="MBJ2175859.1"/>
    </source>
</evidence>
<gene>
    <name evidence="2" type="ORF">JBL43_16515</name>
</gene>